<name>A0AC58URY8_TOBAC</name>
<evidence type="ECO:0000313" key="2">
    <source>
        <dbReference type="RefSeq" id="XP_075112274.1"/>
    </source>
</evidence>
<gene>
    <name evidence="2" type="primary">LOC142182167</name>
</gene>
<organism evidence="1 2">
    <name type="scientific">Nicotiana tabacum</name>
    <name type="common">Common tobacco</name>
    <dbReference type="NCBI Taxonomy" id="4097"/>
    <lineage>
        <taxon>Eukaryota</taxon>
        <taxon>Viridiplantae</taxon>
        <taxon>Streptophyta</taxon>
        <taxon>Embryophyta</taxon>
        <taxon>Tracheophyta</taxon>
        <taxon>Spermatophyta</taxon>
        <taxon>Magnoliopsida</taxon>
        <taxon>eudicotyledons</taxon>
        <taxon>Gunneridae</taxon>
        <taxon>Pentapetalae</taxon>
        <taxon>asterids</taxon>
        <taxon>lamiids</taxon>
        <taxon>Solanales</taxon>
        <taxon>Solanaceae</taxon>
        <taxon>Nicotianoideae</taxon>
        <taxon>Nicotianeae</taxon>
        <taxon>Nicotiana</taxon>
    </lineage>
</organism>
<reference evidence="2" key="2">
    <citation type="submission" date="2025-08" db="UniProtKB">
        <authorList>
            <consortium name="RefSeq"/>
        </authorList>
    </citation>
    <scope>IDENTIFICATION</scope>
    <source>
        <tissue evidence="2">Leaf</tissue>
    </source>
</reference>
<reference evidence="1" key="1">
    <citation type="journal article" date="2014" name="Nat. Commun.">
        <title>The tobacco genome sequence and its comparison with those of tomato and potato.</title>
        <authorList>
            <person name="Sierro N."/>
            <person name="Battey J.N."/>
            <person name="Ouadi S."/>
            <person name="Bakaher N."/>
            <person name="Bovet L."/>
            <person name="Willig A."/>
            <person name="Goepfert S."/>
            <person name="Peitsch M.C."/>
            <person name="Ivanov N.V."/>
        </authorList>
    </citation>
    <scope>NUCLEOTIDE SEQUENCE [LARGE SCALE GENOMIC DNA]</scope>
</reference>
<keyword evidence="1" id="KW-1185">Reference proteome</keyword>
<dbReference type="RefSeq" id="XP_075112274.1">
    <property type="nucleotide sequence ID" value="XM_075256173.1"/>
</dbReference>
<dbReference type="Proteomes" id="UP000790787">
    <property type="component" value="Chromosome 6"/>
</dbReference>
<accession>A0AC58URY8</accession>
<sequence>MKVWTADFDFNKEVLQIIPIWVRLPNLPLNCWGAKSLSRINSILGVPLYADAFTTQLDRISYARVLIEVDVTKELPKVMKVTYPNGRVFVQEMTYDWVPVVCTTCMQVGH</sequence>
<evidence type="ECO:0000313" key="1">
    <source>
        <dbReference type="Proteomes" id="UP000790787"/>
    </source>
</evidence>
<proteinExistence type="predicted"/>
<protein>
    <submittedName>
        <fullName evidence="2">Uncharacterized protein LOC142182167</fullName>
    </submittedName>
</protein>